<comment type="caution">
    <text evidence="1">The sequence shown here is derived from an EMBL/GenBank/DDBJ whole genome shotgun (WGS) entry which is preliminary data.</text>
</comment>
<keyword evidence="2" id="KW-1185">Reference proteome</keyword>
<dbReference type="AlphaFoldDB" id="A0A317ED68"/>
<reference evidence="1 2" key="1">
    <citation type="submission" date="2018-05" db="EMBL/GenBank/DDBJ databases">
        <title>Zavarzinia sp. HR-AS.</title>
        <authorList>
            <person name="Lee Y."/>
            <person name="Jeon C.O."/>
        </authorList>
    </citation>
    <scope>NUCLEOTIDE SEQUENCE [LARGE SCALE GENOMIC DNA]</scope>
    <source>
        <strain evidence="1 2">HR-AS</strain>
    </source>
</reference>
<dbReference type="Proteomes" id="UP000245461">
    <property type="component" value="Unassembled WGS sequence"/>
</dbReference>
<organism evidence="1 2">
    <name type="scientific">Zavarzinia aquatilis</name>
    <dbReference type="NCBI Taxonomy" id="2211142"/>
    <lineage>
        <taxon>Bacteria</taxon>
        <taxon>Pseudomonadati</taxon>
        <taxon>Pseudomonadota</taxon>
        <taxon>Alphaproteobacteria</taxon>
        <taxon>Rhodospirillales</taxon>
        <taxon>Zavarziniaceae</taxon>
        <taxon>Zavarzinia</taxon>
    </lineage>
</organism>
<evidence type="ECO:0000313" key="1">
    <source>
        <dbReference type="EMBL" id="PWR24978.1"/>
    </source>
</evidence>
<protein>
    <submittedName>
        <fullName evidence="1">Uncharacterized protein</fullName>
    </submittedName>
</protein>
<accession>A0A317ED68</accession>
<sequence length="166" mass="19161">MSDPAAVRWAREQILRDRHKREEAAADVRAACWSSYSSGYAAAAKQSIDKWLAEYGMPNKNVAIQQAARRALEYIMHERMASVMDQIAAMQDVYERQARYERTQSGQEAFMRAFLDIFTRQFASSFEFGIDRRPLDCLHIIELSLPAATYKVAIYDEEIKKARVKQ</sequence>
<name>A0A317ED68_9PROT</name>
<proteinExistence type="predicted"/>
<gene>
    <name evidence="1" type="ORF">DKG74_04205</name>
</gene>
<dbReference type="EMBL" id="QGLE01000002">
    <property type="protein sequence ID" value="PWR24978.1"/>
    <property type="molecule type" value="Genomic_DNA"/>
</dbReference>
<evidence type="ECO:0000313" key="2">
    <source>
        <dbReference type="Proteomes" id="UP000245461"/>
    </source>
</evidence>
<dbReference type="RefSeq" id="WP_109902963.1">
    <property type="nucleotide sequence ID" value="NZ_QGLE01000002.1"/>
</dbReference>